<dbReference type="InterPro" id="IPR052517">
    <property type="entry name" value="GlcG_carb_metab_protein"/>
</dbReference>
<organism evidence="1 2">
    <name type="scientific">Penicillium camemberti (strain FM 013)</name>
    <dbReference type="NCBI Taxonomy" id="1429867"/>
    <lineage>
        <taxon>Eukaryota</taxon>
        <taxon>Fungi</taxon>
        <taxon>Dikarya</taxon>
        <taxon>Ascomycota</taxon>
        <taxon>Pezizomycotina</taxon>
        <taxon>Eurotiomycetes</taxon>
        <taxon>Eurotiomycetidae</taxon>
        <taxon>Eurotiales</taxon>
        <taxon>Aspergillaceae</taxon>
        <taxon>Penicillium</taxon>
    </lineage>
</organism>
<dbReference type="SUPFAM" id="SSF143744">
    <property type="entry name" value="GlcG-like"/>
    <property type="match status" value="1"/>
</dbReference>
<dbReference type="AlphaFoldDB" id="A0A0G4P8B2"/>
<dbReference type="PANTHER" id="PTHR34309">
    <property type="entry name" value="SLR1406 PROTEIN"/>
    <property type="match status" value="1"/>
</dbReference>
<dbReference type="PANTHER" id="PTHR34309:SF1">
    <property type="entry name" value="PROTEIN GLCG"/>
    <property type="match status" value="1"/>
</dbReference>
<evidence type="ECO:0008006" key="3">
    <source>
        <dbReference type="Google" id="ProtNLM"/>
    </source>
</evidence>
<evidence type="ECO:0000313" key="1">
    <source>
        <dbReference type="EMBL" id="CRL22545.1"/>
    </source>
</evidence>
<dbReference type="InterPro" id="IPR038084">
    <property type="entry name" value="PduO/GlcC-like_sf"/>
</dbReference>
<accession>A0A0G4P8B2</accession>
<dbReference type="Pfam" id="PF03928">
    <property type="entry name" value="HbpS-like"/>
    <property type="match status" value="1"/>
</dbReference>
<proteinExistence type="predicted"/>
<name>A0A0G4P8B2_PENC3</name>
<dbReference type="Gene3D" id="3.30.450.150">
    <property type="entry name" value="Haem-degrading domain"/>
    <property type="match status" value="1"/>
</dbReference>
<reference evidence="1 2" key="1">
    <citation type="journal article" date="2014" name="Nat. Commun.">
        <title>Multiple recent horizontal transfers of a large genomic region in cheese making fungi.</title>
        <authorList>
            <person name="Cheeseman K."/>
            <person name="Ropars J."/>
            <person name="Renault P."/>
            <person name="Dupont J."/>
            <person name="Gouzy J."/>
            <person name="Branca A."/>
            <person name="Abraham A.L."/>
            <person name="Ceppi M."/>
            <person name="Conseiller E."/>
            <person name="Debuchy R."/>
            <person name="Malagnac F."/>
            <person name="Goarin A."/>
            <person name="Silar P."/>
            <person name="Lacoste S."/>
            <person name="Sallet E."/>
            <person name="Bensimon A."/>
            <person name="Giraud T."/>
            <person name="Brygoo Y."/>
        </authorList>
    </citation>
    <scope>NUCLEOTIDE SEQUENCE [LARGE SCALE GENOMIC DNA]</scope>
    <source>
        <strain evidence="2">FM 013</strain>
    </source>
</reference>
<dbReference type="EMBL" id="HG793140">
    <property type="protein sequence ID" value="CRL22545.1"/>
    <property type="molecule type" value="Genomic_DNA"/>
</dbReference>
<evidence type="ECO:0000313" key="2">
    <source>
        <dbReference type="Proteomes" id="UP000053732"/>
    </source>
</evidence>
<dbReference type="Proteomes" id="UP000053732">
    <property type="component" value="Unassembled WGS sequence"/>
</dbReference>
<keyword evidence="2" id="KW-1185">Reference proteome</keyword>
<protein>
    <recommendedName>
        <fullName evidence="3">Heme-binding protein</fullName>
    </recommendedName>
</protein>
<sequence>MMLWFLFEKVPSEHREYAQVAWSADRFKHYRAFREVRKELTLCSFHTIVIIINKVPICVITMRNAGSLAVALAAAFLSESTFALINNPMKPPNERFVLNAQQALIAVEAASAKAAANNAPSTIVVADPYGFPIAILRMDNAFIESVDTCIKKTSTVSLFNGALTSGDLQPLVQPGREDYGIEHTNGGMLPIPGAIPLFINGTFFAAIGACGGSGDQDIEAATAGVFAVGGTLEP</sequence>
<gene>
    <name evidence="1" type="ORF">PCAMFM013_S007g000526</name>
</gene>
<dbReference type="InterPro" id="IPR005624">
    <property type="entry name" value="PduO/GlcC-like"/>
</dbReference>